<reference evidence="2" key="1">
    <citation type="submission" date="2023-10" db="EMBL/GenBank/DDBJ databases">
        <title>Chromosome-level genome of the transformable northern wattle, Acacia crassicarpa.</title>
        <authorList>
            <person name="Massaro I."/>
            <person name="Sinha N.R."/>
            <person name="Poethig S."/>
            <person name="Leichty A.R."/>
        </authorList>
    </citation>
    <scope>NUCLEOTIDE SEQUENCE</scope>
    <source>
        <strain evidence="2">Acra3RX</strain>
        <tissue evidence="2">Leaf</tissue>
    </source>
</reference>
<comment type="caution">
    <text evidence="2">The sequence shown here is derived from an EMBL/GenBank/DDBJ whole genome shotgun (WGS) entry which is preliminary data.</text>
</comment>
<sequence length="177" mass="19903">MESSAPKRPRPQEEEEVNSEESLKRQKPYNQIISLLESEEDESPEDLSPLITTLQQEINSSSDETLLAPPARPAENSQTTVVHPETQQQQQLASETPFTTTSPVMRHLLEASDDELGIPNSKGWDFGDYDDGLFSSSFMNNNEAEDINGFASLCDGLWELEDETANYYTLLQSQLFL</sequence>
<gene>
    <name evidence="2" type="ORF">QN277_004181</name>
</gene>
<evidence type="ECO:0000256" key="1">
    <source>
        <dbReference type="SAM" id="MobiDB-lite"/>
    </source>
</evidence>
<dbReference type="Proteomes" id="UP001293593">
    <property type="component" value="Unassembled WGS sequence"/>
</dbReference>
<proteinExistence type="predicted"/>
<dbReference type="PANTHER" id="PTHR34539">
    <property type="entry name" value="T6J4.11 PROTEIN"/>
    <property type="match status" value="1"/>
</dbReference>
<name>A0AAE1JXG5_9FABA</name>
<accession>A0AAE1JXG5</accession>
<dbReference type="PANTHER" id="PTHR34539:SF3">
    <property type="entry name" value="NAC DOMAIN-CONTAINING PROTEIN"/>
    <property type="match status" value="1"/>
</dbReference>
<dbReference type="EMBL" id="JAWXYG010000010">
    <property type="protein sequence ID" value="KAK4261139.1"/>
    <property type="molecule type" value="Genomic_DNA"/>
</dbReference>
<protein>
    <submittedName>
        <fullName evidence="2">Uncharacterized protein</fullName>
    </submittedName>
</protein>
<feature type="region of interest" description="Disordered" evidence="1">
    <location>
        <begin position="1"/>
        <end position="96"/>
    </location>
</feature>
<dbReference type="AlphaFoldDB" id="A0AAE1JXG5"/>
<evidence type="ECO:0000313" key="2">
    <source>
        <dbReference type="EMBL" id="KAK4261139.1"/>
    </source>
</evidence>
<organism evidence="2 3">
    <name type="scientific">Acacia crassicarpa</name>
    <name type="common">northern wattle</name>
    <dbReference type="NCBI Taxonomy" id="499986"/>
    <lineage>
        <taxon>Eukaryota</taxon>
        <taxon>Viridiplantae</taxon>
        <taxon>Streptophyta</taxon>
        <taxon>Embryophyta</taxon>
        <taxon>Tracheophyta</taxon>
        <taxon>Spermatophyta</taxon>
        <taxon>Magnoliopsida</taxon>
        <taxon>eudicotyledons</taxon>
        <taxon>Gunneridae</taxon>
        <taxon>Pentapetalae</taxon>
        <taxon>rosids</taxon>
        <taxon>fabids</taxon>
        <taxon>Fabales</taxon>
        <taxon>Fabaceae</taxon>
        <taxon>Caesalpinioideae</taxon>
        <taxon>mimosoid clade</taxon>
        <taxon>Acacieae</taxon>
        <taxon>Acacia</taxon>
    </lineage>
</organism>
<feature type="compositionally biased region" description="Polar residues" evidence="1">
    <location>
        <begin position="75"/>
        <end position="96"/>
    </location>
</feature>
<evidence type="ECO:0000313" key="3">
    <source>
        <dbReference type="Proteomes" id="UP001293593"/>
    </source>
</evidence>
<keyword evidence="3" id="KW-1185">Reference proteome</keyword>
<feature type="compositionally biased region" description="Polar residues" evidence="1">
    <location>
        <begin position="51"/>
        <end position="64"/>
    </location>
</feature>